<dbReference type="OrthoDB" id="674604at2759"/>
<comment type="caution">
    <text evidence="2">The sequence shown here is derived from an EMBL/GenBank/DDBJ whole genome shotgun (WGS) entry which is preliminary data.</text>
</comment>
<dbReference type="Gene3D" id="2.130.10.10">
    <property type="entry name" value="YVTN repeat-like/Quinoprotein amine dehydrogenase"/>
    <property type="match status" value="1"/>
</dbReference>
<gene>
    <name evidence="2" type="ORF">GMRT_11640</name>
</gene>
<reference evidence="2 3" key="1">
    <citation type="submission" date="2019-05" db="EMBL/GenBank/DDBJ databases">
        <title>The compact genome of Giardia muris reveals important steps in the evolution of intestinal protozoan parasites.</title>
        <authorList>
            <person name="Xu F."/>
            <person name="Jimenez-Gonzalez A."/>
            <person name="Einarsson E."/>
            <person name="Astvaldsson A."/>
            <person name="Peirasmaki D."/>
            <person name="Eckmann L."/>
            <person name="Andersson J.O."/>
            <person name="Svard S.G."/>
            <person name="Jerlstrom-Hultqvist J."/>
        </authorList>
    </citation>
    <scope>NUCLEOTIDE SEQUENCE [LARGE SCALE GENOMIC DNA]</scope>
    <source>
        <strain evidence="2 3">Roberts-Thomson</strain>
    </source>
</reference>
<organism evidence="2 3">
    <name type="scientific">Giardia muris</name>
    <dbReference type="NCBI Taxonomy" id="5742"/>
    <lineage>
        <taxon>Eukaryota</taxon>
        <taxon>Metamonada</taxon>
        <taxon>Diplomonadida</taxon>
        <taxon>Hexamitidae</taxon>
        <taxon>Giardiinae</taxon>
        <taxon>Giardia</taxon>
    </lineage>
</organism>
<proteinExistence type="predicted"/>
<dbReference type="VEuPathDB" id="GiardiaDB:GMRT_11640"/>
<accession>A0A4Z1SUP0</accession>
<dbReference type="AlphaFoldDB" id="A0A4Z1SUP0"/>
<evidence type="ECO:0000256" key="1">
    <source>
        <dbReference type="PROSITE-ProRule" id="PRU00221"/>
    </source>
</evidence>
<dbReference type="EMBL" id="VDLU01000001">
    <property type="protein sequence ID" value="TNJ29566.1"/>
    <property type="molecule type" value="Genomic_DNA"/>
</dbReference>
<dbReference type="SMART" id="SM00320">
    <property type="entry name" value="WD40"/>
    <property type="match status" value="3"/>
</dbReference>
<dbReference type="InterPro" id="IPR001680">
    <property type="entry name" value="WD40_rpt"/>
</dbReference>
<protein>
    <submittedName>
        <fullName evidence="2">Uncharacterized protein</fullName>
    </submittedName>
</protein>
<feature type="repeat" description="WD" evidence="1">
    <location>
        <begin position="266"/>
        <end position="297"/>
    </location>
</feature>
<dbReference type="PROSITE" id="PS50082">
    <property type="entry name" value="WD_REPEATS_2"/>
    <property type="match status" value="1"/>
</dbReference>
<dbReference type="SUPFAM" id="SSF50978">
    <property type="entry name" value="WD40 repeat-like"/>
    <property type="match status" value="1"/>
</dbReference>
<keyword evidence="1" id="KW-0853">WD repeat</keyword>
<dbReference type="InterPro" id="IPR036322">
    <property type="entry name" value="WD40_repeat_dom_sf"/>
</dbReference>
<dbReference type="Proteomes" id="UP000315496">
    <property type="component" value="Chromosome 1"/>
</dbReference>
<dbReference type="InterPro" id="IPR015943">
    <property type="entry name" value="WD40/YVTN_repeat-like_dom_sf"/>
</dbReference>
<evidence type="ECO:0000313" key="3">
    <source>
        <dbReference type="Proteomes" id="UP000315496"/>
    </source>
</evidence>
<sequence length="400" mass="44416">MSSVRTLRSQVAALAFYSRPVRGLVIEDGALITIDERALIILRRPYNNEGPYIQVFTYTQFSSSATCIERCATNQELYVGTAGGTLHVFSTEHGLDNPVHVRQLVICSSPLLSLQWLGIARVMFIATGSSNIAIYVPLLKKIFLRRVTKGPIFCAFVDEMSETLYVSDKKDYVRVYKLLLENDELNQRHAVIRGSSDYAAGRITYRDMWTALESRGSTRQSSREAAAVAPAAEARIDPPVKEEYDALYEPRPLTILGTDSKGKLSQSAHTRAIRTFLVDSTDGLLFTAGLDRIVAVWGTEDMLTSGTSYIIDSININHTRPTALAFSSNRLILFTADEVGMISAVDVNSMLVVNAWVAHHGPINGLYLDDTRGLLYSYGKDCLLKIWRVWIAEDECRGSA</sequence>
<name>A0A4Z1SUP0_GIAMU</name>
<keyword evidence="3" id="KW-1185">Reference proteome</keyword>
<evidence type="ECO:0000313" key="2">
    <source>
        <dbReference type="EMBL" id="TNJ29566.1"/>
    </source>
</evidence>